<dbReference type="PANTHER" id="PTHR32305:SF15">
    <property type="entry name" value="PROTEIN RHSA-RELATED"/>
    <property type="match status" value="1"/>
</dbReference>
<evidence type="ECO:0000256" key="1">
    <source>
        <dbReference type="ARBA" id="ARBA00022737"/>
    </source>
</evidence>
<evidence type="ECO:0000259" key="2">
    <source>
        <dbReference type="Pfam" id="PF25023"/>
    </source>
</evidence>
<dbReference type="Gene3D" id="2.180.10.10">
    <property type="entry name" value="RHS repeat-associated core"/>
    <property type="match status" value="1"/>
</dbReference>
<organism evidence="3">
    <name type="scientific">uncultured Chloroflexia bacterium</name>
    <dbReference type="NCBI Taxonomy" id="1672391"/>
    <lineage>
        <taxon>Bacteria</taxon>
        <taxon>Bacillati</taxon>
        <taxon>Chloroflexota</taxon>
        <taxon>Chloroflexia</taxon>
        <taxon>environmental samples</taxon>
    </lineage>
</organism>
<reference evidence="3" key="1">
    <citation type="submission" date="2020-02" db="EMBL/GenBank/DDBJ databases">
        <authorList>
            <person name="Meier V. D."/>
        </authorList>
    </citation>
    <scope>NUCLEOTIDE SEQUENCE</scope>
    <source>
        <strain evidence="3">AVDCRST_MAG26</strain>
    </source>
</reference>
<sequence>MTSGSINGQSVVFGYDALGRRTSGTFGGNRTDYWYDLTGLTRETGWAEVRYLRDPGGTPLSRNGGAGLYNYGRDRLGSTTALVTTGQTLANTYRYDPWGQSIGTSGTTYNPFQFTGVYLDSATGLYRMTHRSYGPASGRFTQLDPLPRSILDVNRYAYAGCNPANFVDPSGSLHGVVEVCAEDLSSGLDGGTADAG</sequence>
<name>A0A6J4J557_9CHLR</name>
<dbReference type="EMBL" id="CADCTK010000628">
    <property type="protein sequence ID" value="CAA9268612.1"/>
    <property type="molecule type" value="Genomic_DNA"/>
</dbReference>
<keyword evidence="1" id="KW-0677">Repeat</keyword>
<dbReference type="InterPro" id="IPR056823">
    <property type="entry name" value="TEN-like_YD-shell"/>
</dbReference>
<dbReference type="PANTHER" id="PTHR32305">
    <property type="match status" value="1"/>
</dbReference>
<dbReference type="InterPro" id="IPR050708">
    <property type="entry name" value="T6SS_VgrG/RHS"/>
</dbReference>
<dbReference type="AlphaFoldDB" id="A0A6J4J557"/>
<dbReference type="InterPro" id="IPR022385">
    <property type="entry name" value="Rhs_assc_core"/>
</dbReference>
<dbReference type="Pfam" id="PF25023">
    <property type="entry name" value="TEN_YD-shell"/>
    <property type="match status" value="1"/>
</dbReference>
<evidence type="ECO:0000313" key="3">
    <source>
        <dbReference type="EMBL" id="CAA9268612.1"/>
    </source>
</evidence>
<protein>
    <recommendedName>
        <fullName evidence="2">Teneurin-like YD-shell domain-containing protein</fullName>
    </recommendedName>
</protein>
<feature type="domain" description="Teneurin-like YD-shell" evidence="2">
    <location>
        <begin position="74"/>
        <end position="144"/>
    </location>
</feature>
<dbReference type="NCBIfam" id="TIGR03696">
    <property type="entry name" value="Rhs_assc_core"/>
    <property type="match status" value="1"/>
</dbReference>
<proteinExistence type="predicted"/>
<accession>A0A6J4J557</accession>
<gene>
    <name evidence="3" type="ORF">AVDCRST_MAG26-2702</name>
</gene>